<keyword evidence="3" id="KW-1185">Reference proteome</keyword>
<evidence type="ECO:0000256" key="1">
    <source>
        <dbReference type="SAM" id="MobiDB-lite"/>
    </source>
</evidence>
<dbReference type="AlphaFoldDB" id="K9HBW3"/>
<dbReference type="EMBL" id="ANHY01000017">
    <property type="protein sequence ID" value="EKV28038.1"/>
    <property type="molecule type" value="Genomic_DNA"/>
</dbReference>
<name>K9HBW3_9PROT</name>
<evidence type="ECO:0000313" key="2">
    <source>
        <dbReference type="EMBL" id="EKV28038.1"/>
    </source>
</evidence>
<accession>K9HBW3</accession>
<proteinExistence type="predicted"/>
<feature type="compositionally biased region" description="Low complexity" evidence="1">
    <location>
        <begin position="164"/>
        <end position="179"/>
    </location>
</feature>
<comment type="caution">
    <text evidence="2">The sequence shown here is derived from an EMBL/GenBank/DDBJ whole genome shotgun (WGS) entry which is preliminary data.</text>
</comment>
<feature type="compositionally biased region" description="Basic and acidic residues" evidence="1">
    <location>
        <begin position="137"/>
        <end position="160"/>
    </location>
</feature>
<dbReference type="Proteomes" id="UP000009881">
    <property type="component" value="Unassembled WGS sequence"/>
</dbReference>
<sequence>MFERVLEGLEAAELAFADAEPEGYAHHRQSYALGRQIAERARNGYQWWMGEKWAGVAAAILGHSVAPDTHAHRALCHNALSAVVRAHDVFEARMAGNYGDAPLPVSAPTAPAVAPPMVTTETVAAVPKPRATPIHAKAPEPAKQPADEKSGKSETCDREAAVTAIAAPSNAPEAAASAEQARKSGEKTELDEAFETALR</sequence>
<protein>
    <submittedName>
        <fullName evidence="2">Uncharacterized protein</fullName>
    </submittedName>
</protein>
<gene>
    <name evidence="2" type="ORF">C882_1039</name>
</gene>
<feature type="compositionally biased region" description="Basic and acidic residues" evidence="1">
    <location>
        <begin position="180"/>
        <end position="190"/>
    </location>
</feature>
<organism evidence="2 3">
    <name type="scientific">Caenispirillum salinarum AK4</name>
    <dbReference type="NCBI Taxonomy" id="1238182"/>
    <lineage>
        <taxon>Bacteria</taxon>
        <taxon>Pseudomonadati</taxon>
        <taxon>Pseudomonadota</taxon>
        <taxon>Alphaproteobacteria</taxon>
        <taxon>Rhodospirillales</taxon>
        <taxon>Novispirillaceae</taxon>
        <taxon>Caenispirillum</taxon>
    </lineage>
</organism>
<reference evidence="2 3" key="1">
    <citation type="journal article" date="2013" name="Genome Announc.">
        <title>Draft Genome Sequence of an Alphaproteobacterium, Caenispirillum salinarum AK4(T), Isolated from a Solar Saltern.</title>
        <authorList>
            <person name="Khatri I."/>
            <person name="Singh A."/>
            <person name="Korpole S."/>
            <person name="Pinnaka A.K."/>
            <person name="Subramanian S."/>
        </authorList>
    </citation>
    <scope>NUCLEOTIDE SEQUENCE [LARGE SCALE GENOMIC DNA]</scope>
    <source>
        <strain evidence="2 3">AK4</strain>
    </source>
</reference>
<dbReference type="STRING" id="1238182.C882_1039"/>
<evidence type="ECO:0000313" key="3">
    <source>
        <dbReference type="Proteomes" id="UP000009881"/>
    </source>
</evidence>
<feature type="region of interest" description="Disordered" evidence="1">
    <location>
        <begin position="130"/>
        <end position="199"/>
    </location>
</feature>